<evidence type="ECO:0000313" key="8">
    <source>
        <dbReference type="EMBL" id="KAK9802941.1"/>
    </source>
</evidence>
<evidence type="ECO:0000256" key="5">
    <source>
        <dbReference type="ARBA" id="ARBA00023136"/>
    </source>
</evidence>
<evidence type="ECO:0000256" key="1">
    <source>
        <dbReference type="ARBA" id="ARBA00004651"/>
    </source>
</evidence>
<dbReference type="PIRSF" id="PIRSF018953">
    <property type="entry name" value="UCP018953"/>
    <property type="match status" value="1"/>
</dbReference>
<evidence type="ECO:0000259" key="7">
    <source>
        <dbReference type="SMART" id="SM01204"/>
    </source>
</evidence>
<keyword evidence="5" id="KW-0472">Membrane</keyword>
<organism evidence="8 9">
    <name type="scientific">[Myrmecia] bisecta</name>
    <dbReference type="NCBI Taxonomy" id="41462"/>
    <lineage>
        <taxon>Eukaryota</taxon>
        <taxon>Viridiplantae</taxon>
        <taxon>Chlorophyta</taxon>
        <taxon>core chlorophytes</taxon>
        <taxon>Trebouxiophyceae</taxon>
        <taxon>Trebouxiales</taxon>
        <taxon>Trebouxiaceae</taxon>
        <taxon>Myrmecia</taxon>
    </lineage>
</organism>
<evidence type="ECO:0000256" key="2">
    <source>
        <dbReference type="ARBA" id="ARBA00022475"/>
    </source>
</evidence>
<evidence type="ECO:0000256" key="3">
    <source>
        <dbReference type="ARBA" id="ARBA00022692"/>
    </source>
</evidence>
<accession>A0AAW1NZI8</accession>
<dbReference type="PANTHER" id="PTHR14939">
    <property type="entry name" value="F-BOX ONLY PROTEIN 22"/>
    <property type="match status" value="1"/>
</dbReference>
<keyword evidence="4" id="KW-1133">Transmembrane helix</keyword>
<protein>
    <recommendedName>
        <fullName evidence="10">FIST C-domain domain-containing protein</fullName>
    </recommendedName>
</protein>
<dbReference type="SMART" id="SM01204">
    <property type="entry name" value="FIST_C"/>
    <property type="match status" value="1"/>
</dbReference>
<dbReference type="GO" id="GO:0005886">
    <property type="term" value="C:plasma membrane"/>
    <property type="evidence" value="ECO:0007669"/>
    <property type="project" value="UniProtKB-SubCell"/>
</dbReference>
<dbReference type="SMART" id="SM00897">
    <property type="entry name" value="FIST"/>
    <property type="match status" value="1"/>
</dbReference>
<dbReference type="Proteomes" id="UP001489004">
    <property type="component" value="Unassembled WGS sequence"/>
</dbReference>
<dbReference type="Pfam" id="PF08495">
    <property type="entry name" value="FIST"/>
    <property type="match status" value="1"/>
</dbReference>
<dbReference type="AlphaFoldDB" id="A0AAW1NZI8"/>
<feature type="domain" description="FIST C-domain" evidence="7">
    <location>
        <begin position="201"/>
        <end position="355"/>
    </location>
</feature>
<dbReference type="EMBL" id="JALJOR010000026">
    <property type="protein sequence ID" value="KAK9802941.1"/>
    <property type="molecule type" value="Genomic_DNA"/>
</dbReference>
<keyword evidence="2" id="KW-1003">Cell membrane</keyword>
<dbReference type="InterPro" id="IPR016741">
    <property type="entry name" value="UCP018953"/>
</dbReference>
<feature type="domain" description="FIST" evidence="6">
    <location>
        <begin position="1"/>
        <end position="193"/>
    </location>
</feature>
<dbReference type="GO" id="GO:0032436">
    <property type="term" value="P:positive regulation of proteasomal ubiquitin-dependent protein catabolic process"/>
    <property type="evidence" value="ECO:0007669"/>
    <property type="project" value="TreeGrafter"/>
</dbReference>
<dbReference type="PANTHER" id="PTHR14939:SF5">
    <property type="entry name" value="F-BOX ONLY PROTEIN 22"/>
    <property type="match status" value="1"/>
</dbReference>
<name>A0AAW1NZI8_9CHLO</name>
<evidence type="ECO:0000259" key="6">
    <source>
        <dbReference type="SMART" id="SM00897"/>
    </source>
</evidence>
<comment type="subcellular location">
    <subcellularLocation>
        <location evidence="1">Cell membrane</location>
        <topology evidence="1">Multi-pass membrane protein</topology>
    </subcellularLocation>
</comment>
<evidence type="ECO:0000313" key="9">
    <source>
        <dbReference type="Proteomes" id="UP001489004"/>
    </source>
</evidence>
<dbReference type="GO" id="GO:0000209">
    <property type="term" value="P:protein polyubiquitination"/>
    <property type="evidence" value="ECO:0007669"/>
    <property type="project" value="TreeGrafter"/>
</dbReference>
<keyword evidence="3" id="KW-0812">Transmembrane</keyword>
<sequence>MRKRYPSLQRIVGSSGAGVIGTGKAGPQELEDEPAVSVTLGCLPQVNTSSFHVTEGSLPDADSSPAEWQALSGVEIDSPGNTSFVVMSNPQFGGIVDLLAGLDFAFPEATKIGGLSSSHNMGAPTATFSWSSRQKADEPEHGVLQTGAVVLVLQGNLVMEPIIAQGCQALSDRIWAIDKMAHNNMLLELTSVSGKRTSCTALKALQMDIEGLPPAARASAGANLTMSVAPDDFKDTSKLDAADFLVRGLLGADPRSGSIAIGESVRLGQRVRFMQRGREGAMQDLQNMGLAYKRRQLQASMEGKSGPAPFGALMFTCNGRGRNLYKEADYDSRTLTSFIPVPVSGFFCNGEIGQVGKSTYLHGFTCAAAILRPAPPDNHA</sequence>
<comment type="caution">
    <text evidence="8">The sequence shown here is derived from an EMBL/GenBank/DDBJ whole genome shotgun (WGS) entry which is preliminary data.</text>
</comment>
<dbReference type="InterPro" id="IPR013702">
    <property type="entry name" value="FIST_domain_N"/>
</dbReference>
<evidence type="ECO:0000256" key="4">
    <source>
        <dbReference type="ARBA" id="ARBA00022989"/>
    </source>
</evidence>
<proteinExistence type="predicted"/>
<dbReference type="InterPro" id="IPR019494">
    <property type="entry name" value="FIST_C"/>
</dbReference>
<keyword evidence="9" id="KW-1185">Reference proteome</keyword>
<gene>
    <name evidence="8" type="ORF">WJX72_001714</name>
</gene>
<reference evidence="8 9" key="1">
    <citation type="journal article" date="2024" name="Nat. Commun.">
        <title>Phylogenomics reveals the evolutionary origins of lichenization in chlorophyte algae.</title>
        <authorList>
            <person name="Puginier C."/>
            <person name="Libourel C."/>
            <person name="Otte J."/>
            <person name="Skaloud P."/>
            <person name="Haon M."/>
            <person name="Grisel S."/>
            <person name="Petersen M."/>
            <person name="Berrin J.G."/>
            <person name="Delaux P.M."/>
            <person name="Dal Grande F."/>
            <person name="Keller J."/>
        </authorList>
    </citation>
    <scope>NUCLEOTIDE SEQUENCE [LARGE SCALE GENOMIC DNA]</scope>
    <source>
        <strain evidence="8 9">SAG 2043</strain>
    </source>
</reference>
<dbReference type="Pfam" id="PF10442">
    <property type="entry name" value="FIST_C"/>
    <property type="match status" value="1"/>
</dbReference>
<evidence type="ECO:0008006" key="10">
    <source>
        <dbReference type="Google" id="ProtNLM"/>
    </source>
</evidence>